<dbReference type="EMBL" id="JAHUZB010000004">
    <property type="protein sequence ID" value="MBV7391113.1"/>
    <property type="molecule type" value="Genomic_DNA"/>
</dbReference>
<evidence type="ECO:0000313" key="2">
    <source>
        <dbReference type="Proteomes" id="UP000774130"/>
    </source>
</evidence>
<dbReference type="Proteomes" id="UP000774130">
    <property type="component" value="Unassembled WGS sequence"/>
</dbReference>
<dbReference type="Pfam" id="PF15432">
    <property type="entry name" value="Sec-ASP3"/>
    <property type="match status" value="1"/>
</dbReference>
<evidence type="ECO:0000313" key="1">
    <source>
        <dbReference type="EMBL" id="MBV7391113.1"/>
    </source>
</evidence>
<name>A0ABS6TDV2_9ENTE</name>
<organism evidence="1 2">
    <name type="scientific">Enterococcus alishanensis</name>
    <dbReference type="NCBI Taxonomy" id="1303817"/>
    <lineage>
        <taxon>Bacteria</taxon>
        <taxon>Bacillati</taxon>
        <taxon>Bacillota</taxon>
        <taxon>Bacilli</taxon>
        <taxon>Lactobacillales</taxon>
        <taxon>Enterococcaceae</taxon>
        <taxon>Enterococcus</taxon>
    </lineage>
</organism>
<sequence length="296" mass="34541">MSNVFLIRWGHDFKDINPSGATVRFLPDGKYEYSSKYMSISAVLKTWYSRFIYQTRRKSPLLPLLIQEKAYDISIVGTFDPDKDIQLTIVFFDNEDEIIDEIYFKKLQGHFVYPADAISYEVRIQNKSHQSFIFNYLMIAEADINEHFILDIKDNLHVVSFLNQESTKKNEITILNSGKNTLTFPVKTDEPKNYFFILLDEDSQALDEVSYTYNLITNNSLEAEAEFSIFRGNQYQKVAQKFPYLPQLFQALLPDVASEYWFVEAETETEKLIQKLQINEYASEILANDRVGGNER</sequence>
<reference evidence="1 2" key="1">
    <citation type="submission" date="2021-06" db="EMBL/GenBank/DDBJ databases">
        <title>Enterococcus alishanensis sp. nov., a novel lactic acid bacterium isolated from fresh coffee beans.</title>
        <authorList>
            <person name="Chen Y.-S."/>
        </authorList>
    </citation>
    <scope>NUCLEOTIDE SEQUENCE [LARGE SCALE GENOMIC DNA]</scope>
    <source>
        <strain evidence="1 2">ALS3</strain>
    </source>
</reference>
<protein>
    <submittedName>
        <fullName evidence="1">Accessory Sec system protein Asp3</fullName>
    </submittedName>
</protein>
<dbReference type="RefSeq" id="WP_218326201.1">
    <property type="nucleotide sequence ID" value="NZ_JAHUZB010000004.1"/>
</dbReference>
<keyword evidence="2" id="KW-1185">Reference proteome</keyword>
<dbReference type="NCBIfam" id="TIGR03711">
    <property type="entry name" value="acc_sec_asp3"/>
    <property type="match status" value="1"/>
</dbReference>
<proteinExistence type="predicted"/>
<comment type="caution">
    <text evidence="1">The sequence shown here is derived from an EMBL/GenBank/DDBJ whole genome shotgun (WGS) entry which is preliminary data.</text>
</comment>
<dbReference type="InterPro" id="IPR022259">
    <property type="entry name" value="Acessory_Sec_prot_Asp3"/>
</dbReference>
<gene>
    <name evidence="1" type="primary">asp3</name>
    <name evidence="1" type="ORF">KUA55_10510</name>
</gene>
<accession>A0ABS6TDV2</accession>